<keyword evidence="3" id="KW-1185">Reference proteome</keyword>
<feature type="compositionally biased region" description="Polar residues" evidence="1">
    <location>
        <begin position="515"/>
        <end position="533"/>
    </location>
</feature>
<proteinExistence type="predicted"/>
<sequence>MSGQFSSSESDDKSYIQNEQQRILKKSNIYKQKEQCNNSCVQHPNKKAKYYLQQDNSNLFCSKCALALALRGLKIEETQEKQPEIYRQQRIYGFQEQLSEVITQCSNKFSQLSNLMMNASKQLMEQKENCILFFETIINTSNQLKLTYLSKLETDHIDQLKQLTDKISLIQQINAQLTQFEIDIANNHENIVKNMEMKPFEDIMCRYEKKVSLIKVQIQEFNQEYLQKSFKFEHNQILDAMNKMCYTLLLKTEDSSEQVSQQPKLEATPKIIHKHTNSPANMKVFELLEGDDIYQSTCSNPVKDHIQSPGKSTTQILQQQLNTKVDPFSNPLSTLQNSKRESSTYTKTPQSWQFKGCLDRKNLQITPNERVSVKHNINIQCSDNQFELNDKSYEKQKITIEVGQEDLPNQQLISNINQLYRQGITKQSDRDSFEDRQLTPKHQKNLTNATPQTFKLLGNHVNQKSQYQYPLVNNNVLEQKNQTELSKKNYDSQPQQKTLTPLHQNAQPRINNQLNHKQNSNLNRRANSKQPSIDQIEGKRQFILANMNIQSYTSQPNQDTAGEDTLKERILKELCSHPPESIYNQVLKQNCQSKQKNQKQPPKENVEQSTTGRMKNLNGYQCSKKQSYQL</sequence>
<evidence type="ECO:0000313" key="3">
    <source>
        <dbReference type="Proteomes" id="UP000683925"/>
    </source>
</evidence>
<feature type="compositionally biased region" description="Polar residues" evidence="1">
    <location>
        <begin position="330"/>
        <end position="347"/>
    </location>
</feature>
<dbReference type="OrthoDB" id="301809at2759"/>
<dbReference type="AlphaFoldDB" id="A0A8S1TSJ7"/>
<evidence type="ECO:0000256" key="1">
    <source>
        <dbReference type="SAM" id="MobiDB-lite"/>
    </source>
</evidence>
<dbReference type="OMA" id="KQNCQSK"/>
<accession>A0A8S1TSJ7</accession>
<feature type="compositionally biased region" description="Low complexity" evidence="1">
    <location>
        <begin position="591"/>
        <end position="600"/>
    </location>
</feature>
<feature type="compositionally biased region" description="Basic and acidic residues" evidence="1">
    <location>
        <begin position="427"/>
        <end position="438"/>
    </location>
</feature>
<name>A0A8S1TSJ7_PAROT</name>
<protein>
    <submittedName>
        <fullName evidence="2">Uncharacterized protein</fullName>
    </submittedName>
</protein>
<reference evidence="2" key="1">
    <citation type="submission" date="2021-01" db="EMBL/GenBank/DDBJ databases">
        <authorList>
            <consortium name="Genoscope - CEA"/>
            <person name="William W."/>
        </authorList>
    </citation>
    <scope>NUCLEOTIDE SEQUENCE</scope>
</reference>
<feature type="compositionally biased region" description="Polar residues" evidence="1">
    <location>
        <begin position="607"/>
        <end position="630"/>
    </location>
</feature>
<evidence type="ECO:0000313" key="2">
    <source>
        <dbReference type="EMBL" id="CAD8153939.1"/>
    </source>
</evidence>
<feature type="region of interest" description="Disordered" evidence="1">
    <location>
        <begin position="327"/>
        <end position="347"/>
    </location>
</feature>
<organism evidence="2 3">
    <name type="scientific">Paramecium octaurelia</name>
    <dbReference type="NCBI Taxonomy" id="43137"/>
    <lineage>
        <taxon>Eukaryota</taxon>
        <taxon>Sar</taxon>
        <taxon>Alveolata</taxon>
        <taxon>Ciliophora</taxon>
        <taxon>Intramacronucleata</taxon>
        <taxon>Oligohymenophorea</taxon>
        <taxon>Peniculida</taxon>
        <taxon>Parameciidae</taxon>
        <taxon>Paramecium</taxon>
    </lineage>
</organism>
<comment type="caution">
    <text evidence="2">The sequence shown here is derived from an EMBL/GenBank/DDBJ whole genome shotgun (WGS) entry which is preliminary data.</text>
</comment>
<feature type="region of interest" description="Disordered" evidence="1">
    <location>
        <begin position="591"/>
        <end position="630"/>
    </location>
</feature>
<feature type="region of interest" description="Disordered" evidence="1">
    <location>
        <begin position="515"/>
        <end position="534"/>
    </location>
</feature>
<gene>
    <name evidence="2" type="ORF">POCTA_138.1.T0280279</name>
</gene>
<dbReference type="EMBL" id="CAJJDP010000028">
    <property type="protein sequence ID" value="CAD8153939.1"/>
    <property type="molecule type" value="Genomic_DNA"/>
</dbReference>
<feature type="region of interest" description="Disordered" evidence="1">
    <location>
        <begin position="426"/>
        <end position="449"/>
    </location>
</feature>
<dbReference type="Proteomes" id="UP000683925">
    <property type="component" value="Unassembled WGS sequence"/>
</dbReference>